<sequence>MIPTRQVKVALGDGALSFVLLVVMNIEQEQELQSIPVVRDFLEIFPNDVPGIPPPREIEFGIDLVLGAEPVSIAPYQMGALVLLMKKKNGSSRLCVNYRRLNKLTIKNKYPLLRIDDLIDQLKGAKDCEWSFNELKQRLISSLMLILPDISRPFEVYYDASHQGLGCVLMQDKRVVAYASCQLRTHERNYPTHDLELAAVVFALKIWQDNLY</sequence>
<dbReference type="Gene3D" id="3.10.10.10">
    <property type="entry name" value="HIV Type 1 Reverse Transcriptase, subunit A, domain 1"/>
    <property type="match status" value="1"/>
</dbReference>
<feature type="domain" description="Reverse transcriptase/retrotransposon-derived protein RNase H-like" evidence="2">
    <location>
        <begin position="126"/>
        <end position="211"/>
    </location>
</feature>
<organism evidence="3 4">
    <name type="scientific">Abrus precatorius</name>
    <name type="common">Indian licorice</name>
    <name type="synonym">Glycine abrus</name>
    <dbReference type="NCBI Taxonomy" id="3816"/>
    <lineage>
        <taxon>Eukaryota</taxon>
        <taxon>Viridiplantae</taxon>
        <taxon>Streptophyta</taxon>
        <taxon>Embryophyta</taxon>
        <taxon>Tracheophyta</taxon>
        <taxon>Spermatophyta</taxon>
        <taxon>Magnoliopsida</taxon>
        <taxon>eudicotyledons</taxon>
        <taxon>Gunneridae</taxon>
        <taxon>Pentapetalae</taxon>
        <taxon>rosids</taxon>
        <taxon>fabids</taxon>
        <taxon>Fabales</taxon>
        <taxon>Fabaceae</taxon>
        <taxon>Papilionoideae</taxon>
        <taxon>50 kb inversion clade</taxon>
        <taxon>NPAAA clade</taxon>
        <taxon>indigoferoid/millettioid clade</taxon>
        <taxon>Abreae</taxon>
        <taxon>Abrus</taxon>
    </lineage>
</organism>
<dbReference type="Pfam" id="PF17919">
    <property type="entry name" value="RT_RNaseH_2"/>
    <property type="match status" value="1"/>
</dbReference>
<reference evidence="3" key="1">
    <citation type="journal article" date="2019" name="Toxins">
        <title>Detection of Abrin-Like and Prepropulchellin-Like Toxin Genes and Transcripts Using Whole Genome Sequencing and Full-Length Transcript Sequencing of Abrus precatorius.</title>
        <authorList>
            <person name="Hovde B.T."/>
            <person name="Daligault H.E."/>
            <person name="Hanschen E.R."/>
            <person name="Kunde Y.A."/>
            <person name="Johnson M.B."/>
            <person name="Starkenburg S.R."/>
            <person name="Johnson S.L."/>
        </authorList>
    </citation>
    <scope>NUCLEOTIDE SEQUENCE [LARGE SCALE GENOMIC DNA]</scope>
</reference>
<dbReference type="PANTHER" id="PTHR37984:SF5">
    <property type="entry name" value="PROTEIN NYNRIN-LIKE"/>
    <property type="match status" value="1"/>
</dbReference>
<evidence type="ECO:0000313" key="3">
    <source>
        <dbReference type="Proteomes" id="UP000694853"/>
    </source>
</evidence>
<dbReference type="KEGG" id="aprc:113866846"/>
<dbReference type="PANTHER" id="PTHR37984">
    <property type="entry name" value="PROTEIN CBG26694"/>
    <property type="match status" value="1"/>
</dbReference>
<dbReference type="OrthoDB" id="1435697at2759"/>
<dbReference type="Gene3D" id="3.30.70.270">
    <property type="match status" value="1"/>
</dbReference>
<name>A0A8B8LM21_ABRPR</name>
<dbReference type="InterPro" id="IPR043502">
    <property type="entry name" value="DNA/RNA_pol_sf"/>
</dbReference>
<reference evidence="4" key="2">
    <citation type="submission" date="2025-08" db="UniProtKB">
        <authorList>
            <consortium name="RefSeq"/>
        </authorList>
    </citation>
    <scope>IDENTIFICATION</scope>
    <source>
        <tissue evidence="4">Young leaves</tissue>
    </source>
</reference>
<dbReference type="InterPro" id="IPR050951">
    <property type="entry name" value="Retrovirus_Pol_polyprotein"/>
</dbReference>
<evidence type="ECO:0000256" key="1">
    <source>
        <dbReference type="ARBA" id="ARBA00023268"/>
    </source>
</evidence>
<dbReference type="InterPro" id="IPR041577">
    <property type="entry name" value="RT_RNaseH_2"/>
</dbReference>
<gene>
    <name evidence="4" type="primary">LOC113866846</name>
</gene>
<evidence type="ECO:0000259" key="2">
    <source>
        <dbReference type="Pfam" id="PF17919"/>
    </source>
</evidence>
<dbReference type="GeneID" id="113866846"/>
<dbReference type="SUPFAM" id="SSF56672">
    <property type="entry name" value="DNA/RNA polymerases"/>
    <property type="match status" value="1"/>
</dbReference>
<accession>A0A8B8LM21</accession>
<dbReference type="InterPro" id="IPR043128">
    <property type="entry name" value="Rev_trsase/Diguanyl_cyclase"/>
</dbReference>
<dbReference type="RefSeq" id="XP_027357446.1">
    <property type="nucleotide sequence ID" value="XM_027501645.1"/>
</dbReference>
<evidence type="ECO:0000313" key="4">
    <source>
        <dbReference type="RefSeq" id="XP_027357446.1"/>
    </source>
</evidence>
<protein>
    <submittedName>
        <fullName evidence="4">Uncharacterized protein LOC113866846</fullName>
    </submittedName>
</protein>
<dbReference type="Proteomes" id="UP000694853">
    <property type="component" value="Unplaced"/>
</dbReference>
<dbReference type="AlphaFoldDB" id="A0A8B8LM21"/>
<dbReference type="Gene3D" id="3.10.20.370">
    <property type="match status" value="1"/>
</dbReference>
<keyword evidence="3" id="KW-1185">Reference proteome</keyword>
<keyword evidence="1" id="KW-0511">Multifunctional enzyme</keyword>
<dbReference type="GO" id="GO:0003824">
    <property type="term" value="F:catalytic activity"/>
    <property type="evidence" value="ECO:0007669"/>
    <property type="project" value="UniProtKB-KW"/>
</dbReference>
<proteinExistence type="predicted"/>